<accession>A0A0R3MR09</accession>
<dbReference type="EMBL" id="LLYB01000073">
    <property type="protein sequence ID" value="KRR22537.1"/>
    <property type="molecule type" value="Genomic_DNA"/>
</dbReference>
<dbReference type="Proteomes" id="UP000051660">
    <property type="component" value="Unassembled WGS sequence"/>
</dbReference>
<dbReference type="OrthoDB" id="8251706at2"/>
<keyword evidence="1" id="KW-1133">Transmembrane helix</keyword>
<evidence type="ECO:0000313" key="3">
    <source>
        <dbReference type="Proteomes" id="UP000051660"/>
    </source>
</evidence>
<evidence type="ECO:0000313" key="2">
    <source>
        <dbReference type="EMBL" id="KRR22537.1"/>
    </source>
</evidence>
<feature type="transmembrane region" description="Helical" evidence="1">
    <location>
        <begin position="58"/>
        <end position="79"/>
    </location>
</feature>
<protein>
    <recommendedName>
        <fullName evidence="4">Transmembrane protein</fullName>
    </recommendedName>
</protein>
<dbReference type="AlphaFoldDB" id="A0A0R3MR09"/>
<feature type="transmembrane region" description="Helical" evidence="1">
    <location>
        <begin position="86"/>
        <end position="104"/>
    </location>
</feature>
<keyword evidence="1" id="KW-0812">Transmembrane</keyword>
<keyword evidence="1" id="KW-0472">Membrane</keyword>
<organism evidence="2 3">
    <name type="scientific">Bradyrhizobium lablabi</name>
    <dbReference type="NCBI Taxonomy" id="722472"/>
    <lineage>
        <taxon>Bacteria</taxon>
        <taxon>Pseudomonadati</taxon>
        <taxon>Pseudomonadota</taxon>
        <taxon>Alphaproteobacteria</taxon>
        <taxon>Hyphomicrobiales</taxon>
        <taxon>Nitrobacteraceae</taxon>
        <taxon>Bradyrhizobium</taxon>
    </lineage>
</organism>
<gene>
    <name evidence="2" type="ORF">CQ14_35520</name>
</gene>
<proteinExistence type="predicted"/>
<dbReference type="RefSeq" id="WP_057859513.1">
    <property type="nucleotide sequence ID" value="NZ_LLYB01000073.1"/>
</dbReference>
<evidence type="ECO:0000256" key="1">
    <source>
        <dbReference type="SAM" id="Phobius"/>
    </source>
</evidence>
<feature type="transmembrane region" description="Helical" evidence="1">
    <location>
        <begin position="12"/>
        <end position="38"/>
    </location>
</feature>
<reference evidence="2 3" key="1">
    <citation type="submission" date="2014-03" db="EMBL/GenBank/DDBJ databases">
        <title>Bradyrhizobium valentinum sp. nov., isolated from effective nodules of Lupinus mariae-josephae, a lupine endemic of basic-lime soils in Eastern Spain.</title>
        <authorList>
            <person name="Duran D."/>
            <person name="Rey L."/>
            <person name="Navarro A."/>
            <person name="Busquets A."/>
            <person name="Imperial J."/>
            <person name="Ruiz-Argueso T."/>
        </authorList>
    </citation>
    <scope>NUCLEOTIDE SEQUENCE [LARGE SCALE GENOMIC DNA]</scope>
    <source>
        <strain evidence="2 3">CCBAU 23086</strain>
    </source>
</reference>
<comment type="caution">
    <text evidence="2">The sequence shown here is derived from an EMBL/GenBank/DDBJ whole genome shotgun (WGS) entry which is preliminary data.</text>
</comment>
<evidence type="ECO:0008006" key="4">
    <source>
        <dbReference type="Google" id="ProtNLM"/>
    </source>
</evidence>
<name>A0A0R3MR09_9BRAD</name>
<sequence length="279" mass="31735">MSIPSLLHKRARWFVALAWLLLVLSVLAYFIVGIGSAINARYHPQHEWVSYDRALVHLLQWVFWIAAAAAVGSSLALVLRRRVATSAFVVACWVGLVIGGTVYLNSVPRGPQHFDRYAGEMHFRIPWQFGPEGYSNGVDMFLCLDTLSGRYDEACRHGRQSQLSIYPAMDRFMGFVAETPWQRHPEKFAAAGVQSGHQAYVQSIPAEGRRPGLTLYYFLRSDPEGKTLRTVECFESGGCNHHTRLERYILYYTAPRTALPQWEEMDRKLKSLVDSWVVP</sequence>